<dbReference type="KEGG" id="pmet:G4Y79_15870"/>
<dbReference type="InterPro" id="IPR050923">
    <property type="entry name" value="Cell_Proc_Reg/RNA_Proc"/>
</dbReference>
<dbReference type="InterPro" id="IPR008984">
    <property type="entry name" value="SMAD_FHA_dom_sf"/>
</dbReference>
<dbReference type="InterPro" id="IPR000253">
    <property type="entry name" value="FHA_dom"/>
</dbReference>
<dbReference type="AlphaFoldDB" id="A0A7S8IDB0"/>
<dbReference type="CDD" id="cd00060">
    <property type="entry name" value="FHA"/>
    <property type="match status" value="1"/>
</dbReference>
<name>A0A7S8IDB0_9CHLR</name>
<evidence type="ECO:0000313" key="2">
    <source>
        <dbReference type="EMBL" id="QPC81179.1"/>
    </source>
</evidence>
<dbReference type="PANTHER" id="PTHR23308">
    <property type="entry name" value="NUCLEAR INHIBITOR OF PROTEIN PHOSPHATASE-1"/>
    <property type="match status" value="1"/>
</dbReference>
<dbReference type="SUPFAM" id="SSF49879">
    <property type="entry name" value="SMAD/FHA domain"/>
    <property type="match status" value="1"/>
</dbReference>
<dbReference type="Pfam" id="PF00498">
    <property type="entry name" value="FHA"/>
    <property type="match status" value="1"/>
</dbReference>
<dbReference type="EMBL" id="CP062983">
    <property type="protein sequence ID" value="QPC81179.1"/>
    <property type="molecule type" value="Genomic_DNA"/>
</dbReference>
<accession>A0A7S8IDB0</accession>
<organism evidence="2 3">
    <name type="scientific">Phototrophicus methaneseepsis</name>
    <dbReference type="NCBI Taxonomy" id="2710758"/>
    <lineage>
        <taxon>Bacteria</taxon>
        <taxon>Bacillati</taxon>
        <taxon>Chloroflexota</taxon>
        <taxon>Candidatus Thermofontia</taxon>
        <taxon>Phototrophicales</taxon>
        <taxon>Phototrophicaceae</taxon>
        <taxon>Phototrophicus</taxon>
    </lineage>
</organism>
<evidence type="ECO:0000259" key="1">
    <source>
        <dbReference type="PROSITE" id="PS50006"/>
    </source>
</evidence>
<protein>
    <submittedName>
        <fullName evidence="2">FHA domain-containing protein</fullName>
    </submittedName>
</protein>
<dbReference type="Gene3D" id="2.60.200.20">
    <property type="match status" value="1"/>
</dbReference>
<proteinExistence type="predicted"/>
<dbReference type="Proteomes" id="UP000594468">
    <property type="component" value="Chromosome"/>
</dbReference>
<dbReference type="RefSeq" id="WP_195169252.1">
    <property type="nucleotide sequence ID" value="NZ_CP062983.1"/>
</dbReference>
<gene>
    <name evidence="2" type="ORF">G4Y79_15870</name>
</gene>
<evidence type="ECO:0000313" key="3">
    <source>
        <dbReference type="Proteomes" id="UP000594468"/>
    </source>
</evidence>
<dbReference type="PROSITE" id="PS50006">
    <property type="entry name" value="FHA_DOMAIN"/>
    <property type="match status" value="1"/>
</dbReference>
<dbReference type="SMART" id="SM00240">
    <property type="entry name" value="FHA"/>
    <property type="match status" value="1"/>
</dbReference>
<sequence>MTTRVDNAIPEQVLDTVKWGSAQLTDTHTLKIDFMDTNKSLMLRPKGQLIFGRADESTNTFPDVDLAPYGAISKGVSRQHAVLEVNEDTIIIMDLGSSNGTFLNGQRLLPNQPRVVRDGDEVRLGRLVTHIHFK</sequence>
<feature type="domain" description="FHA" evidence="1">
    <location>
        <begin position="49"/>
        <end position="108"/>
    </location>
</feature>
<keyword evidence="3" id="KW-1185">Reference proteome</keyword>
<reference evidence="2 3" key="1">
    <citation type="submission" date="2020-02" db="EMBL/GenBank/DDBJ databases">
        <authorList>
            <person name="Zheng R.K."/>
            <person name="Sun C.M."/>
        </authorList>
    </citation>
    <scope>NUCLEOTIDE SEQUENCE [LARGE SCALE GENOMIC DNA]</scope>
    <source>
        <strain evidence="3">rifampicinis</strain>
    </source>
</reference>